<evidence type="ECO:0000256" key="1">
    <source>
        <dbReference type="SAM" id="Phobius"/>
    </source>
</evidence>
<accession>A0A177B8Z5</accession>
<organism evidence="2 3">
    <name type="scientific">Intoshia linei</name>
    <dbReference type="NCBI Taxonomy" id="1819745"/>
    <lineage>
        <taxon>Eukaryota</taxon>
        <taxon>Metazoa</taxon>
        <taxon>Spiralia</taxon>
        <taxon>Lophotrochozoa</taxon>
        <taxon>Mesozoa</taxon>
        <taxon>Orthonectida</taxon>
        <taxon>Rhopaluridae</taxon>
        <taxon>Intoshia</taxon>
    </lineage>
</organism>
<keyword evidence="1" id="KW-0472">Membrane</keyword>
<feature type="transmembrane region" description="Helical" evidence="1">
    <location>
        <begin position="158"/>
        <end position="179"/>
    </location>
</feature>
<protein>
    <submittedName>
        <fullName evidence="2">Uncharacterized protein</fullName>
    </submittedName>
</protein>
<name>A0A177B8Z5_9BILA</name>
<dbReference type="Proteomes" id="UP000078046">
    <property type="component" value="Unassembled WGS sequence"/>
</dbReference>
<dbReference type="EMBL" id="LWCA01000126">
    <property type="protein sequence ID" value="OAF70640.1"/>
    <property type="molecule type" value="Genomic_DNA"/>
</dbReference>
<sequence>MNYSYDRVSKYYKLSLHIEVISRSTNCLIFSWYLKLHPQIFINEVVFKNYTVMSISRESNMKTEQIPLYEYVKAYKVIIRKEGNITAYTSELSSATTLYKASQLESNTKYELCVHASMIKHDIKISFIDSDIYINKIQHVQSCLRYISTIPIICTSTFITLTIVVSVILLHFLLAYILYRIKLYKHNAKTRKHVKSEEIEIEPITDFVTNV</sequence>
<proteinExistence type="predicted"/>
<keyword evidence="1" id="KW-1133">Transmembrane helix</keyword>
<evidence type="ECO:0000313" key="3">
    <source>
        <dbReference type="Proteomes" id="UP000078046"/>
    </source>
</evidence>
<comment type="caution">
    <text evidence="2">The sequence shown here is derived from an EMBL/GenBank/DDBJ whole genome shotgun (WGS) entry which is preliminary data.</text>
</comment>
<reference evidence="2 3" key="1">
    <citation type="submission" date="2016-04" db="EMBL/GenBank/DDBJ databases">
        <title>The genome of Intoshia linei affirms orthonectids as highly simplified spiralians.</title>
        <authorList>
            <person name="Mikhailov K.V."/>
            <person name="Slusarev G.S."/>
            <person name="Nikitin M.A."/>
            <person name="Logacheva M.D."/>
            <person name="Penin A."/>
            <person name="Aleoshin V."/>
            <person name="Panchin Y.V."/>
        </authorList>
    </citation>
    <scope>NUCLEOTIDE SEQUENCE [LARGE SCALE GENOMIC DNA]</scope>
    <source>
        <strain evidence="2">Intl2013</strain>
        <tissue evidence="2">Whole animal</tissue>
    </source>
</reference>
<evidence type="ECO:0000313" key="2">
    <source>
        <dbReference type="EMBL" id="OAF70640.1"/>
    </source>
</evidence>
<gene>
    <name evidence="2" type="ORF">A3Q56_01616</name>
</gene>
<dbReference type="AlphaFoldDB" id="A0A177B8Z5"/>
<keyword evidence="3" id="KW-1185">Reference proteome</keyword>
<keyword evidence="1" id="KW-0812">Transmembrane</keyword>